<proteinExistence type="predicted"/>
<organism evidence="1 2">
    <name type="scientific">Trichonephila inaurata madagascariensis</name>
    <dbReference type="NCBI Taxonomy" id="2747483"/>
    <lineage>
        <taxon>Eukaryota</taxon>
        <taxon>Metazoa</taxon>
        <taxon>Ecdysozoa</taxon>
        <taxon>Arthropoda</taxon>
        <taxon>Chelicerata</taxon>
        <taxon>Arachnida</taxon>
        <taxon>Araneae</taxon>
        <taxon>Araneomorphae</taxon>
        <taxon>Entelegynae</taxon>
        <taxon>Araneoidea</taxon>
        <taxon>Nephilidae</taxon>
        <taxon>Trichonephila</taxon>
        <taxon>Trichonephila inaurata</taxon>
    </lineage>
</organism>
<dbReference type="Proteomes" id="UP000886998">
    <property type="component" value="Unassembled WGS sequence"/>
</dbReference>
<evidence type="ECO:0000313" key="1">
    <source>
        <dbReference type="EMBL" id="GFY47902.1"/>
    </source>
</evidence>
<accession>A0A8X6X6F8</accession>
<name>A0A8X6X6F8_9ARAC</name>
<dbReference type="AlphaFoldDB" id="A0A8X6X6F8"/>
<gene>
    <name evidence="1" type="primary">Vps13_4</name>
    <name evidence="1" type="ORF">TNIN_117411</name>
</gene>
<protein>
    <submittedName>
        <fullName evidence="1">Vacuolar protein sorting-associated protein 13</fullName>
    </submittedName>
</protein>
<sequence length="101" mass="11131">MENLVTTIVNNVQGNDQGQDFEDMSSCTGCTADVAYFLPWLCIFFKSFVSLQNVHIRYEDSVSTSGPLACGLVLQNLTAVTTNSKWKATQIDADARSLFKV</sequence>
<dbReference type="EMBL" id="BMAV01006197">
    <property type="protein sequence ID" value="GFY47902.1"/>
    <property type="molecule type" value="Genomic_DNA"/>
</dbReference>
<dbReference type="OrthoDB" id="6435097at2759"/>
<evidence type="ECO:0000313" key="2">
    <source>
        <dbReference type="Proteomes" id="UP000886998"/>
    </source>
</evidence>
<comment type="caution">
    <text evidence="1">The sequence shown here is derived from an EMBL/GenBank/DDBJ whole genome shotgun (WGS) entry which is preliminary data.</text>
</comment>
<keyword evidence="2" id="KW-1185">Reference proteome</keyword>
<reference evidence="1" key="1">
    <citation type="submission" date="2020-08" db="EMBL/GenBank/DDBJ databases">
        <title>Multicomponent nature underlies the extraordinary mechanical properties of spider dragline silk.</title>
        <authorList>
            <person name="Kono N."/>
            <person name="Nakamura H."/>
            <person name="Mori M."/>
            <person name="Yoshida Y."/>
            <person name="Ohtoshi R."/>
            <person name="Malay A.D."/>
            <person name="Moran D.A.P."/>
            <person name="Tomita M."/>
            <person name="Numata K."/>
            <person name="Arakawa K."/>
        </authorList>
    </citation>
    <scope>NUCLEOTIDE SEQUENCE</scope>
</reference>